<evidence type="ECO:0000256" key="5">
    <source>
        <dbReference type="ARBA" id="ARBA00022554"/>
    </source>
</evidence>
<dbReference type="Pfam" id="PF04389">
    <property type="entry name" value="Peptidase_M28"/>
    <property type="match status" value="1"/>
</dbReference>
<name>A0A6I4NLB0_9FLAO</name>
<feature type="transmembrane region" description="Helical" evidence="9">
    <location>
        <begin position="359"/>
        <end position="384"/>
    </location>
</feature>
<dbReference type="Proteomes" id="UP000471501">
    <property type="component" value="Unassembled WGS sequence"/>
</dbReference>
<feature type="transmembrane region" description="Helical" evidence="9">
    <location>
        <begin position="482"/>
        <end position="503"/>
    </location>
</feature>
<feature type="transmembrane region" description="Helical" evidence="9">
    <location>
        <begin position="433"/>
        <end position="449"/>
    </location>
</feature>
<dbReference type="Gene3D" id="3.40.630.10">
    <property type="entry name" value="Zn peptidases"/>
    <property type="match status" value="1"/>
</dbReference>
<evidence type="ECO:0000259" key="10">
    <source>
        <dbReference type="Pfam" id="PF04389"/>
    </source>
</evidence>
<dbReference type="PANTHER" id="PTHR12147">
    <property type="entry name" value="METALLOPEPTIDASE M28 FAMILY MEMBER"/>
    <property type="match status" value="1"/>
</dbReference>
<evidence type="ECO:0000313" key="12">
    <source>
        <dbReference type="Proteomes" id="UP000471501"/>
    </source>
</evidence>
<keyword evidence="5" id="KW-0926">Vacuole</keyword>
<evidence type="ECO:0000256" key="6">
    <source>
        <dbReference type="ARBA" id="ARBA00022989"/>
    </source>
</evidence>
<dbReference type="GO" id="GO:0005774">
    <property type="term" value="C:vacuolar membrane"/>
    <property type="evidence" value="ECO:0007669"/>
    <property type="project" value="UniProtKB-SubCell"/>
</dbReference>
<keyword evidence="7" id="KW-0325">Glycoprotein</keyword>
<feature type="transmembrane region" description="Helical" evidence="9">
    <location>
        <begin position="535"/>
        <end position="554"/>
    </location>
</feature>
<reference evidence="11 12" key="1">
    <citation type="submission" date="2019-12" db="EMBL/GenBank/DDBJ databases">
        <authorList>
            <person name="Kim Y.S."/>
        </authorList>
    </citation>
    <scope>NUCLEOTIDE SEQUENCE [LARGE SCALE GENOMIC DNA]</scope>
    <source>
        <strain evidence="11 12">GA093</strain>
    </source>
</reference>
<dbReference type="EMBL" id="WSTB01000002">
    <property type="protein sequence ID" value="MWB93662.1"/>
    <property type="molecule type" value="Genomic_DNA"/>
</dbReference>
<dbReference type="SUPFAM" id="SSF53187">
    <property type="entry name" value="Zn-dependent exopeptidases"/>
    <property type="match status" value="1"/>
</dbReference>
<keyword evidence="6 9" id="KW-1133">Transmembrane helix</keyword>
<dbReference type="GO" id="GO:0006508">
    <property type="term" value="P:proteolysis"/>
    <property type="evidence" value="ECO:0007669"/>
    <property type="project" value="InterPro"/>
</dbReference>
<dbReference type="GO" id="GO:0008235">
    <property type="term" value="F:metalloexopeptidase activity"/>
    <property type="evidence" value="ECO:0007669"/>
    <property type="project" value="InterPro"/>
</dbReference>
<comment type="similarity">
    <text evidence="3">Belongs to the peptidase M28 family.</text>
</comment>
<dbReference type="PANTHER" id="PTHR12147:SF58">
    <property type="entry name" value="VACUOLAR MEMBRANE PROTEASE"/>
    <property type="match status" value="1"/>
</dbReference>
<evidence type="ECO:0000256" key="3">
    <source>
        <dbReference type="ARBA" id="ARBA00010918"/>
    </source>
</evidence>
<evidence type="ECO:0000256" key="4">
    <source>
        <dbReference type="ARBA" id="ARBA00017435"/>
    </source>
</evidence>
<dbReference type="InterPro" id="IPR045175">
    <property type="entry name" value="M28_fam"/>
</dbReference>
<feature type="transmembrane region" description="Helical" evidence="9">
    <location>
        <begin position="404"/>
        <end position="421"/>
    </location>
</feature>
<dbReference type="RefSeq" id="WP_160373584.1">
    <property type="nucleotide sequence ID" value="NZ_WSTB01000002.1"/>
</dbReference>
<protein>
    <recommendedName>
        <fullName evidence="4">Vacuolar membrane protease</fullName>
    </recommendedName>
    <alternativeName>
        <fullName evidence="8">FXNA-related family protease 1</fullName>
    </alternativeName>
</protein>
<evidence type="ECO:0000256" key="9">
    <source>
        <dbReference type="SAM" id="Phobius"/>
    </source>
</evidence>
<feature type="transmembrane region" description="Helical" evidence="9">
    <location>
        <begin position="455"/>
        <end position="475"/>
    </location>
</feature>
<proteinExistence type="inferred from homology"/>
<feature type="transmembrane region" description="Helical" evidence="9">
    <location>
        <begin position="7"/>
        <end position="25"/>
    </location>
</feature>
<evidence type="ECO:0000256" key="8">
    <source>
        <dbReference type="ARBA" id="ARBA00031512"/>
    </source>
</evidence>
<keyword evidence="9" id="KW-0472">Membrane</keyword>
<comment type="caution">
    <text evidence="11">The sequence shown here is derived from an EMBL/GenBank/DDBJ whole genome shotgun (WGS) entry which is preliminary data.</text>
</comment>
<gene>
    <name evidence="11" type="ORF">GON26_04775</name>
</gene>
<comment type="function">
    <text evidence="1">May be involved in vacuolar sorting and osmoregulation.</text>
</comment>
<evidence type="ECO:0000256" key="1">
    <source>
        <dbReference type="ARBA" id="ARBA00003273"/>
    </source>
</evidence>
<evidence type="ECO:0000256" key="2">
    <source>
        <dbReference type="ARBA" id="ARBA00004128"/>
    </source>
</evidence>
<accession>A0A6I4NLB0</accession>
<dbReference type="InterPro" id="IPR007484">
    <property type="entry name" value="Peptidase_M28"/>
</dbReference>
<organism evidence="11 12">
    <name type="scientific">Flavobacterium hydrocarbonoxydans</name>
    <dbReference type="NCBI Taxonomy" id="2683249"/>
    <lineage>
        <taxon>Bacteria</taxon>
        <taxon>Pseudomonadati</taxon>
        <taxon>Bacteroidota</taxon>
        <taxon>Flavobacteriia</taxon>
        <taxon>Flavobacteriales</taxon>
        <taxon>Flavobacteriaceae</taxon>
        <taxon>Flavobacterium</taxon>
    </lineage>
</organism>
<feature type="transmembrane region" description="Helical" evidence="9">
    <location>
        <begin position="327"/>
        <end position="347"/>
    </location>
</feature>
<comment type="subcellular location">
    <subcellularLocation>
        <location evidence="2">Vacuole membrane</location>
        <topology evidence="2">Multi-pass membrane protein</topology>
    </subcellularLocation>
</comment>
<sequence length="808" mass="90563">MKKNYNSIVAVIGILFIIGFIYATMMPQWISKEEEALAEFSTERAFDQVRIIAQKPHYVGSTNHELVANYLKLELNRIGLETSIQEGFTLNDKGLLVKSKNILARIKGTNNSKALLLLSHYDSAPHSFSKGASDDASGVATILEGVRAFLYAKQPHKNDIIILFSDAEELGLNGAALFVNQHPWAKDVGLVLNFEARGSSGPSYMLMETNGGNQALIKEFKNAKAAYPVSNSLMYSIYKMLPNDTDLTVFREQGNIQGFNFAFIDGHYNYHTQQDDIQHLSKRTLKHQGTYLMPLLKYFSNIDLNQTVTTEDNVYFNIPFSFISYPFAWVFPMTVIAFGLLVLFIFIGKAKRVISFREMFKGFVPLLGSVIISGLVTFLGWKIFLEVYPQYNDLLNGFTYNGHAYIAGFVLLSIAICFAFYHHFSETKTTMQHYVAPLLLWIVVNGFLANSLTGAGFLIIPVYFGIILFGIYVLTQGSSLGLNLIFSIPALIIIAPFIQMFPVGLGLKILFGSAILTVLAFGLLLPVFGSFAKKGAWTLFFFAASIVCFVYAGYHSGYEKGKAKSNSLLYVYNADTDSAVWTTYDVNLDDWTKTYLGQTSQKAVGLNKLPIYSKYNSGFTYSAIAPKLDVPKPTISFLKDSVIGNRRYMKIQISPNRKVNRYDVFANPKMVFYDFKANGMTTSGAKGRILERDGMKILCYYVVRNEPLTLEFNIHKSTAFDMDLIESSFDLMTNPLFKIKPRSDWMMPTPFVLNDAVLIQQKIKRFTAPVKPIVTAPVKDSTLVVKDSLKPVIKPIIKPVVKPTVTPE</sequence>
<evidence type="ECO:0000256" key="7">
    <source>
        <dbReference type="ARBA" id="ARBA00023180"/>
    </source>
</evidence>
<dbReference type="AlphaFoldDB" id="A0A6I4NLB0"/>
<keyword evidence="12" id="KW-1185">Reference proteome</keyword>
<evidence type="ECO:0000313" key="11">
    <source>
        <dbReference type="EMBL" id="MWB93662.1"/>
    </source>
</evidence>
<feature type="transmembrane region" description="Helical" evidence="9">
    <location>
        <begin position="509"/>
        <end position="528"/>
    </location>
</feature>
<feature type="domain" description="Peptidase M28" evidence="10">
    <location>
        <begin position="101"/>
        <end position="291"/>
    </location>
</feature>
<keyword evidence="9" id="KW-0812">Transmembrane</keyword>